<reference evidence="2 3" key="1">
    <citation type="journal article" date="2023" name="Elife">
        <title>Identification of key yeast species and microbe-microbe interactions impacting larval growth of Drosophila in the wild.</title>
        <authorList>
            <person name="Mure A."/>
            <person name="Sugiura Y."/>
            <person name="Maeda R."/>
            <person name="Honda K."/>
            <person name="Sakurai N."/>
            <person name="Takahashi Y."/>
            <person name="Watada M."/>
            <person name="Katoh T."/>
            <person name="Gotoh A."/>
            <person name="Gotoh Y."/>
            <person name="Taniguchi I."/>
            <person name="Nakamura K."/>
            <person name="Hayashi T."/>
            <person name="Katayama T."/>
            <person name="Uemura T."/>
            <person name="Hattori Y."/>
        </authorList>
    </citation>
    <scope>NUCLEOTIDE SEQUENCE [LARGE SCALE GENOMIC DNA]</scope>
    <source>
        <strain evidence="2 3">KH-74</strain>
    </source>
</reference>
<keyword evidence="1" id="KW-0732">Signal</keyword>
<gene>
    <name evidence="2" type="ORF">DAKH74_002460</name>
</gene>
<evidence type="ECO:0000313" key="2">
    <source>
        <dbReference type="EMBL" id="GMM53630.1"/>
    </source>
</evidence>
<organism evidence="2 3">
    <name type="scientific">Maudiozyma humilis</name>
    <name type="common">Sour dough yeast</name>
    <name type="synonym">Kazachstania humilis</name>
    <dbReference type="NCBI Taxonomy" id="51915"/>
    <lineage>
        <taxon>Eukaryota</taxon>
        <taxon>Fungi</taxon>
        <taxon>Dikarya</taxon>
        <taxon>Ascomycota</taxon>
        <taxon>Saccharomycotina</taxon>
        <taxon>Saccharomycetes</taxon>
        <taxon>Saccharomycetales</taxon>
        <taxon>Saccharomycetaceae</taxon>
        <taxon>Maudiozyma</taxon>
    </lineage>
</organism>
<name>A0AAV5RQC9_MAUHU</name>
<evidence type="ECO:0000256" key="1">
    <source>
        <dbReference type="SAM" id="SignalP"/>
    </source>
</evidence>
<sequence>MYKHLAATLTILLVYVVQAVNANMTIFDVARRYTNDYQSEVFNFTICMIGNGAPNDTRLFTEANSIVGVMFNDVAGEEYERLIALARYCNNITLHSFPMTVARDVHLDDFMDMVGYMWEVLAGEVPVPLLTPAGPPPGFTFPGTSALNKRGNNNHEVFIGDLWWRFADMYRDCVSNQKLR</sequence>
<feature type="signal peptide" evidence="1">
    <location>
        <begin position="1"/>
        <end position="19"/>
    </location>
</feature>
<accession>A0AAV5RQC9</accession>
<dbReference type="EMBL" id="BTGD01000001">
    <property type="protein sequence ID" value="GMM53630.1"/>
    <property type="molecule type" value="Genomic_DNA"/>
</dbReference>
<keyword evidence="3" id="KW-1185">Reference proteome</keyword>
<proteinExistence type="predicted"/>
<dbReference type="AlphaFoldDB" id="A0AAV5RQC9"/>
<comment type="caution">
    <text evidence="2">The sequence shown here is derived from an EMBL/GenBank/DDBJ whole genome shotgun (WGS) entry which is preliminary data.</text>
</comment>
<feature type="chain" id="PRO_5043809012" evidence="1">
    <location>
        <begin position="20"/>
        <end position="180"/>
    </location>
</feature>
<dbReference type="Proteomes" id="UP001377567">
    <property type="component" value="Unassembled WGS sequence"/>
</dbReference>
<protein>
    <submittedName>
        <fullName evidence="2">Uncharacterized protein</fullName>
    </submittedName>
</protein>
<evidence type="ECO:0000313" key="3">
    <source>
        <dbReference type="Proteomes" id="UP001377567"/>
    </source>
</evidence>